<evidence type="ECO:0000313" key="8">
    <source>
        <dbReference type="Proteomes" id="UP000316225"/>
    </source>
</evidence>
<gene>
    <name evidence="7" type="ORF">IQ24_03940</name>
</gene>
<sequence length="778" mass="85537">MAQEQVTFRLEGLTHPVEIVIDQQGVAHIRAETADDLFFAQGWNAARDRLWQIDLWRKRGLGLLSADFGPGYLEQDRAARLFLYHGDMQPEWDAYGPDAQAICLAFTRGINARIDQIRAGDAPLPPEFGLMDTQPAHWQPADVVRIRSHCLTRNALSEVIRARVMAAGGERLDALRKQLEPPVTPTQIEGLDLASIPLAVLDSFMLATAPVTFDRERLEASIADAPRWRRVTPLGDVVRAGESEGSNNWVISPRLTTTGRPIMASDPHRTHSLPALRYMVHLTMPGLDVIGMGEPCVPGVSLGHNQHIAYALTIFGGDQEDVMVHDTDPTNPLRYRYRDGWEDIREQVETFAVRGHDPVQMPLHFSRLGPILHRDPQMNRAYALRTCWSDPGMAPYMASLKVMRATNHAEYVAALESWGTPSVNHIFADTQGNIAWHPSGATPIRPNWNGLLPVPGDGRFEWAGYVPASRMPRSVNPDKGFIATANEMNLPEGWEQTGDPIGYEWLDRSRSQRIHAVLGASGGHDLAGQCRLQNDTHSQIGARIARVLAGLPPLAGKAQAMLAAWDGNATRDSAPAALFELWLTRHLQPALAEALGADATLRPLLAPYDHQTVAAMLETPGDWFHGDAATQRDALITRTLTAAYEETAALLGPDPAAWQWGDLHGLTLTHALARICPDQADRLVLPRLSVGGSASSPNYGPYRASDFGIITGPSLRLVMDVGDWDNSLFIALAGQSGDPDSPHFGDMAQDWRDGRYHPLRYSRTAVDAGAEQILRLTP</sequence>
<dbReference type="GO" id="GO:0017000">
    <property type="term" value="P:antibiotic biosynthetic process"/>
    <property type="evidence" value="ECO:0007669"/>
    <property type="project" value="InterPro"/>
</dbReference>
<dbReference type="PANTHER" id="PTHR34218:SF3">
    <property type="entry name" value="ACYL-HOMOSERINE LACTONE ACYLASE PVDQ"/>
    <property type="match status" value="1"/>
</dbReference>
<dbReference type="PIRSF" id="PIRSF001227">
    <property type="entry name" value="Pen_acylase"/>
    <property type="match status" value="1"/>
</dbReference>
<feature type="binding site" evidence="6">
    <location>
        <position position="318"/>
    </location>
    <ligand>
        <name>Ca(2+)</name>
        <dbReference type="ChEBI" id="CHEBI:29108"/>
    </ligand>
</feature>
<dbReference type="PANTHER" id="PTHR34218">
    <property type="entry name" value="PEPTIDASE S45 PENICILLIN AMIDASE"/>
    <property type="match status" value="1"/>
</dbReference>
<dbReference type="Gene3D" id="1.10.439.10">
    <property type="entry name" value="Penicillin Amidohydrolase, domain 1"/>
    <property type="match status" value="1"/>
</dbReference>
<dbReference type="OrthoDB" id="9760084at2"/>
<accession>A0A562N771</accession>
<evidence type="ECO:0000256" key="5">
    <source>
        <dbReference type="PIRSR" id="PIRSR001227-1"/>
    </source>
</evidence>
<dbReference type="AlphaFoldDB" id="A0A562N771"/>
<dbReference type="InterPro" id="IPR014395">
    <property type="entry name" value="Pen/GL7ACA/AHL_acylase"/>
</dbReference>
<dbReference type="Gene3D" id="1.10.1400.10">
    <property type="match status" value="1"/>
</dbReference>
<dbReference type="SUPFAM" id="SSF56235">
    <property type="entry name" value="N-terminal nucleophile aminohydrolases (Ntn hydrolases)"/>
    <property type="match status" value="1"/>
</dbReference>
<dbReference type="InterPro" id="IPR002692">
    <property type="entry name" value="S45"/>
</dbReference>
<keyword evidence="6" id="KW-0479">Metal-binding</keyword>
<dbReference type="Gene3D" id="2.30.120.10">
    <property type="match status" value="1"/>
</dbReference>
<keyword evidence="8" id="KW-1185">Reference proteome</keyword>
<dbReference type="EMBL" id="VLKU01000018">
    <property type="protein sequence ID" value="TWI27940.1"/>
    <property type="molecule type" value="Genomic_DNA"/>
</dbReference>
<keyword evidence="3" id="KW-0378">Hydrolase</keyword>
<organism evidence="7 8">
    <name type="scientific">Paracoccus sulfuroxidans</name>
    <dbReference type="NCBI Taxonomy" id="384678"/>
    <lineage>
        <taxon>Bacteria</taxon>
        <taxon>Pseudomonadati</taxon>
        <taxon>Pseudomonadota</taxon>
        <taxon>Alphaproteobacteria</taxon>
        <taxon>Rhodobacterales</taxon>
        <taxon>Paracoccaceae</taxon>
        <taxon>Paracoccus</taxon>
    </lineage>
</organism>
<protein>
    <submittedName>
        <fullName evidence="7">Penicillin amidase</fullName>
    </submittedName>
</protein>
<comment type="cofactor">
    <cofactor evidence="6">
        <name>Ca(2+)</name>
        <dbReference type="ChEBI" id="CHEBI:29108"/>
    </cofactor>
    <text evidence="6">Binds 1 Ca(2+) ion per dimer.</text>
</comment>
<dbReference type="GO" id="GO:0046872">
    <property type="term" value="F:metal ion binding"/>
    <property type="evidence" value="ECO:0007669"/>
    <property type="project" value="UniProtKB-KW"/>
</dbReference>
<evidence type="ECO:0000256" key="4">
    <source>
        <dbReference type="ARBA" id="ARBA00023145"/>
    </source>
</evidence>
<dbReference type="Gene3D" id="3.60.20.10">
    <property type="entry name" value="Glutamine Phosphoribosylpyrophosphate, subunit 1, domain 1"/>
    <property type="match status" value="1"/>
</dbReference>
<dbReference type="InterPro" id="IPR043147">
    <property type="entry name" value="Penicillin_amidase_A-knob"/>
</dbReference>
<dbReference type="Pfam" id="PF01804">
    <property type="entry name" value="Penicil_amidase"/>
    <property type="match status" value="1"/>
</dbReference>
<keyword evidence="6" id="KW-0106">Calcium</keyword>
<keyword evidence="2" id="KW-0732">Signal</keyword>
<dbReference type="Proteomes" id="UP000316225">
    <property type="component" value="Unassembled WGS sequence"/>
</dbReference>
<evidence type="ECO:0000256" key="6">
    <source>
        <dbReference type="PIRSR" id="PIRSR001227-2"/>
    </source>
</evidence>
<comment type="similarity">
    <text evidence="1">Belongs to the peptidase S45 family.</text>
</comment>
<dbReference type="InterPro" id="IPR023343">
    <property type="entry name" value="Penicillin_amidase_dom1"/>
</dbReference>
<dbReference type="CDD" id="cd03747">
    <property type="entry name" value="Ntn_PGA_like"/>
    <property type="match status" value="1"/>
</dbReference>
<evidence type="ECO:0000313" key="7">
    <source>
        <dbReference type="EMBL" id="TWI27940.1"/>
    </source>
</evidence>
<dbReference type="InterPro" id="IPR043146">
    <property type="entry name" value="Penicillin_amidase_N_B-knob"/>
</dbReference>
<evidence type="ECO:0000256" key="3">
    <source>
        <dbReference type="ARBA" id="ARBA00022801"/>
    </source>
</evidence>
<evidence type="ECO:0000256" key="2">
    <source>
        <dbReference type="ARBA" id="ARBA00022729"/>
    </source>
</evidence>
<comment type="caution">
    <text evidence="7">The sequence shown here is derived from an EMBL/GenBank/DDBJ whole genome shotgun (WGS) entry which is preliminary data.</text>
</comment>
<name>A0A562N771_9RHOB</name>
<dbReference type="GO" id="GO:0016811">
    <property type="term" value="F:hydrolase activity, acting on carbon-nitrogen (but not peptide) bonds, in linear amides"/>
    <property type="evidence" value="ECO:0007669"/>
    <property type="project" value="InterPro"/>
</dbReference>
<feature type="binding site" evidence="6">
    <location>
        <position position="321"/>
    </location>
    <ligand>
        <name>Ca(2+)</name>
        <dbReference type="ChEBI" id="CHEBI:29108"/>
    </ligand>
</feature>
<reference evidence="7 8" key="1">
    <citation type="journal article" date="2015" name="Stand. Genomic Sci.">
        <title>Genomic Encyclopedia of Bacterial and Archaeal Type Strains, Phase III: the genomes of soil and plant-associated and newly described type strains.</title>
        <authorList>
            <person name="Whitman W.B."/>
            <person name="Woyke T."/>
            <person name="Klenk H.P."/>
            <person name="Zhou Y."/>
            <person name="Lilburn T.G."/>
            <person name="Beck B.J."/>
            <person name="De Vos P."/>
            <person name="Vandamme P."/>
            <person name="Eisen J.A."/>
            <person name="Garrity G."/>
            <person name="Hugenholtz P."/>
            <person name="Kyrpides N.C."/>
        </authorList>
    </citation>
    <scope>NUCLEOTIDE SEQUENCE [LARGE SCALE GENOMIC DNA]</scope>
    <source>
        <strain evidence="7 8">CGMCC 1.5364</strain>
    </source>
</reference>
<proteinExistence type="inferred from homology"/>
<keyword evidence="4" id="KW-0865">Zymogen</keyword>
<feature type="active site" description="Nucleophile" evidence="5">
    <location>
        <position position="246"/>
    </location>
</feature>
<evidence type="ECO:0000256" key="1">
    <source>
        <dbReference type="ARBA" id="ARBA00006586"/>
    </source>
</evidence>
<dbReference type="InterPro" id="IPR029055">
    <property type="entry name" value="Ntn_hydrolases_N"/>
</dbReference>
<dbReference type="RefSeq" id="WP_145400078.1">
    <property type="nucleotide sequence ID" value="NZ_VLKU01000018.1"/>
</dbReference>